<evidence type="ECO:0000313" key="3">
    <source>
        <dbReference type="EMBL" id="CAB4949113.1"/>
    </source>
</evidence>
<keyword evidence="2" id="KW-1133">Transmembrane helix</keyword>
<feature type="compositionally biased region" description="Low complexity" evidence="1">
    <location>
        <begin position="391"/>
        <end position="404"/>
    </location>
</feature>
<proteinExistence type="predicted"/>
<evidence type="ECO:0000256" key="1">
    <source>
        <dbReference type="SAM" id="MobiDB-lite"/>
    </source>
</evidence>
<feature type="transmembrane region" description="Helical" evidence="2">
    <location>
        <begin position="85"/>
        <end position="105"/>
    </location>
</feature>
<feature type="transmembrane region" description="Helical" evidence="2">
    <location>
        <begin position="333"/>
        <end position="352"/>
    </location>
</feature>
<feature type="transmembrane region" description="Helical" evidence="2">
    <location>
        <begin position="208"/>
        <end position="233"/>
    </location>
</feature>
<gene>
    <name evidence="3" type="ORF">UFOPK3564_03391</name>
</gene>
<evidence type="ECO:0000256" key="2">
    <source>
        <dbReference type="SAM" id="Phobius"/>
    </source>
</evidence>
<feature type="transmembrane region" description="Helical" evidence="2">
    <location>
        <begin position="285"/>
        <end position="305"/>
    </location>
</feature>
<sequence>MAVLHRVPGGADADGDRDRLGLFAALLAAALVLHVLWWHGLAVRSPWFAVVLAAGWVLARPTAFGRLLLLLAVASAAIVLELPALGTHLLLVLVLSCCVLVDVAVRRVRDGAAPGPAVAFARLRPFLRALVVVLYLAAALAKLNTTYLDPAVSPAGPLSAQVLWFAPDALAAPWHVRPAIWGSLAAELALPVLLLWRRTRSAALVVGLLFHAALALAGTVPFTALVLALYVAFLPGDVVGRVRDAAARVRRVGVPAGALPAAAVCAWLAAAALDVAPGRTTGEVLATATRVLVAGAGVAAAVLVVSTGRRTRAGRGPSAAAGARSSGRPGRPAPAFVAGLVALVLVAASPYLGHRAGDAFTMYSGLDASPDGWNHVLPLHEAPPRGEGTRGRTSTGGRPAVEPVRGPEGRRRAARRRHPGPHTIPTSTLRPPGPPTSSKLVAVRLHTRRADGTTWVDRGGAYVPESVVRPGATGLFYDGLSHQVEDVRGEGADVEVWARAATGGRRR</sequence>
<feature type="transmembrane region" description="Helical" evidence="2">
    <location>
        <begin position="50"/>
        <end position="79"/>
    </location>
</feature>
<dbReference type="EMBL" id="CAFBMK010000322">
    <property type="protein sequence ID" value="CAB4949113.1"/>
    <property type="molecule type" value="Genomic_DNA"/>
</dbReference>
<name>A0A6J7K1P7_9ZZZZ</name>
<feature type="transmembrane region" description="Helical" evidence="2">
    <location>
        <begin position="20"/>
        <end position="38"/>
    </location>
</feature>
<keyword evidence="2" id="KW-0812">Transmembrane</keyword>
<feature type="region of interest" description="Disordered" evidence="1">
    <location>
        <begin position="379"/>
        <end position="436"/>
    </location>
</feature>
<dbReference type="AlphaFoldDB" id="A0A6J7K1P7"/>
<feature type="transmembrane region" description="Helical" evidence="2">
    <location>
        <begin position="253"/>
        <end position="273"/>
    </location>
</feature>
<keyword evidence="2" id="KW-0472">Membrane</keyword>
<organism evidence="3">
    <name type="scientific">freshwater metagenome</name>
    <dbReference type="NCBI Taxonomy" id="449393"/>
    <lineage>
        <taxon>unclassified sequences</taxon>
        <taxon>metagenomes</taxon>
        <taxon>ecological metagenomes</taxon>
    </lineage>
</organism>
<accession>A0A6J7K1P7</accession>
<feature type="transmembrane region" description="Helical" evidence="2">
    <location>
        <begin position="126"/>
        <end position="143"/>
    </location>
</feature>
<reference evidence="3" key="1">
    <citation type="submission" date="2020-05" db="EMBL/GenBank/DDBJ databases">
        <authorList>
            <person name="Chiriac C."/>
            <person name="Salcher M."/>
            <person name="Ghai R."/>
            <person name="Kavagutti S V."/>
        </authorList>
    </citation>
    <scope>NUCLEOTIDE SEQUENCE</scope>
</reference>
<feature type="region of interest" description="Disordered" evidence="1">
    <location>
        <begin position="312"/>
        <end position="331"/>
    </location>
</feature>
<protein>
    <submittedName>
        <fullName evidence="3">Unannotated protein</fullName>
    </submittedName>
</protein>